<dbReference type="EMBL" id="CAQQ02382824">
    <property type="status" value="NOT_ANNOTATED_CDS"/>
    <property type="molecule type" value="Genomic_DNA"/>
</dbReference>
<organism evidence="1 2">
    <name type="scientific">Megaselia scalaris</name>
    <name type="common">Humpbacked fly</name>
    <name type="synonym">Phora scalaris</name>
    <dbReference type="NCBI Taxonomy" id="36166"/>
    <lineage>
        <taxon>Eukaryota</taxon>
        <taxon>Metazoa</taxon>
        <taxon>Ecdysozoa</taxon>
        <taxon>Arthropoda</taxon>
        <taxon>Hexapoda</taxon>
        <taxon>Insecta</taxon>
        <taxon>Pterygota</taxon>
        <taxon>Neoptera</taxon>
        <taxon>Endopterygota</taxon>
        <taxon>Diptera</taxon>
        <taxon>Brachycera</taxon>
        <taxon>Muscomorpha</taxon>
        <taxon>Platypezoidea</taxon>
        <taxon>Phoridae</taxon>
        <taxon>Megaseliini</taxon>
        <taxon>Megaselia</taxon>
    </lineage>
</organism>
<dbReference type="AlphaFoldDB" id="T1GZU0"/>
<sequence>MKSCSIFIIPRKIDRRLMTQTEINIWVEMVPETFRILFITSRVEMFRNYHFHWNFFKHIVLNFYQHIDCTITLEMCWLREWQGNNFWTDGRFLIPCNGLILGILAGYPGLPQL</sequence>
<proteinExistence type="predicted"/>
<dbReference type="HOGENOM" id="CLU_2136297_0_0_1"/>
<keyword evidence="2" id="KW-1185">Reference proteome</keyword>
<dbReference type="Proteomes" id="UP000015102">
    <property type="component" value="Unassembled WGS sequence"/>
</dbReference>
<reference evidence="2" key="1">
    <citation type="submission" date="2013-02" db="EMBL/GenBank/DDBJ databases">
        <authorList>
            <person name="Hughes D."/>
        </authorList>
    </citation>
    <scope>NUCLEOTIDE SEQUENCE</scope>
    <source>
        <strain>Durham</strain>
        <strain evidence="2">NC isolate 2 -- Noor lab</strain>
    </source>
</reference>
<accession>T1GZU0</accession>
<reference evidence="1" key="2">
    <citation type="submission" date="2015-06" db="UniProtKB">
        <authorList>
            <consortium name="EnsemblMetazoa"/>
        </authorList>
    </citation>
    <scope>IDENTIFICATION</scope>
</reference>
<name>T1GZU0_MEGSC</name>
<evidence type="ECO:0000313" key="1">
    <source>
        <dbReference type="EnsemblMetazoa" id="MESCA009397-PA"/>
    </source>
</evidence>
<dbReference type="EnsemblMetazoa" id="MESCA009397-RA">
    <property type="protein sequence ID" value="MESCA009397-PA"/>
    <property type="gene ID" value="MESCA009397"/>
</dbReference>
<evidence type="ECO:0000313" key="2">
    <source>
        <dbReference type="Proteomes" id="UP000015102"/>
    </source>
</evidence>
<dbReference type="EMBL" id="CAQQ02382823">
    <property type="status" value="NOT_ANNOTATED_CDS"/>
    <property type="molecule type" value="Genomic_DNA"/>
</dbReference>
<protein>
    <submittedName>
        <fullName evidence="1">Uncharacterized protein</fullName>
    </submittedName>
</protein>